<evidence type="ECO:0000313" key="1">
    <source>
        <dbReference type="EMBL" id="KAJ1163426.1"/>
    </source>
</evidence>
<reference evidence="1" key="1">
    <citation type="journal article" date="2022" name="bioRxiv">
        <title>Sequencing and chromosome-scale assembly of the giantPleurodeles waltlgenome.</title>
        <authorList>
            <person name="Brown T."/>
            <person name="Elewa A."/>
            <person name="Iarovenko S."/>
            <person name="Subramanian E."/>
            <person name="Araus A.J."/>
            <person name="Petzold A."/>
            <person name="Susuki M."/>
            <person name="Suzuki K.-i.T."/>
            <person name="Hayashi T."/>
            <person name="Toyoda A."/>
            <person name="Oliveira C."/>
            <person name="Osipova E."/>
            <person name="Leigh N.D."/>
            <person name="Simon A."/>
            <person name="Yun M.H."/>
        </authorList>
    </citation>
    <scope>NUCLEOTIDE SEQUENCE</scope>
    <source>
        <strain evidence="1">20211129_DDA</strain>
        <tissue evidence="1">Liver</tissue>
    </source>
</reference>
<protein>
    <submittedName>
        <fullName evidence="1">Uncharacterized protein</fullName>
    </submittedName>
</protein>
<evidence type="ECO:0000313" key="2">
    <source>
        <dbReference type="Proteomes" id="UP001066276"/>
    </source>
</evidence>
<sequence length="88" mass="9310">MARPAKICKNELHSWTITGCAALRARLVLRTDSGADSLTLGPLWTRVAERARPGEELEPGARVPVSLVAARRRAAAALGSDGPTVQPP</sequence>
<comment type="caution">
    <text evidence="1">The sequence shown here is derived from an EMBL/GenBank/DDBJ whole genome shotgun (WGS) entry which is preliminary data.</text>
</comment>
<organism evidence="1 2">
    <name type="scientific">Pleurodeles waltl</name>
    <name type="common">Iberian ribbed newt</name>
    <dbReference type="NCBI Taxonomy" id="8319"/>
    <lineage>
        <taxon>Eukaryota</taxon>
        <taxon>Metazoa</taxon>
        <taxon>Chordata</taxon>
        <taxon>Craniata</taxon>
        <taxon>Vertebrata</taxon>
        <taxon>Euteleostomi</taxon>
        <taxon>Amphibia</taxon>
        <taxon>Batrachia</taxon>
        <taxon>Caudata</taxon>
        <taxon>Salamandroidea</taxon>
        <taxon>Salamandridae</taxon>
        <taxon>Pleurodelinae</taxon>
        <taxon>Pleurodeles</taxon>
    </lineage>
</organism>
<gene>
    <name evidence="1" type="ORF">NDU88_003884</name>
</gene>
<dbReference type="Proteomes" id="UP001066276">
    <property type="component" value="Chromosome 4_2"/>
</dbReference>
<dbReference type="AlphaFoldDB" id="A0AAV7SH76"/>
<name>A0AAV7SH76_PLEWA</name>
<proteinExistence type="predicted"/>
<accession>A0AAV7SH76</accession>
<dbReference type="EMBL" id="JANPWB010000008">
    <property type="protein sequence ID" value="KAJ1163426.1"/>
    <property type="molecule type" value="Genomic_DNA"/>
</dbReference>
<keyword evidence="2" id="KW-1185">Reference proteome</keyword>